<dbReference type="Pfam" id="PF00072">
    <property type="entry name" value="Response_reg"/>
    <property type="match status" value="1"/>
</dbReference>
<organism evidence="4 5">
    <name type="scientific">Novosphingobium lindaniclasticum LE124</name>
    <dbReference type="NCBI Taxonomy" id="1096930"/>
    <lineage>
        <taxon>Bacteria</taxon>
        <taxon>Pseudomonadati</taxon>
        <taxon>Pseudomonadota</taxon>
        <taxon>Alphaproteobacteria</taxon>
        <taxon>Sphingomonadales</taxon>
        <taxon>Sphingomonadaceae</taxon>
        <taxon>Novosphingobium</taxon>
    </lineage>
</organism>
<reference evidence="4 5" key="1">
    <citation type="journal article" date="2013" name="Genome Announc.">
        <title>Genome Sequence of Novosphingobium lindaniclasticum LE124T, Isolated from a Hexachlorocyclohexane Dumpsite.</title>
        <authorList>
            <person name="Saxena A."/>
            <person name="Nayyar N."/>
            <person name="Sangwan N."/>
            <person name="Kumari R."/>
            <person name="Khurana J.P."/>
            <person name="Lal R."/>
        </authorList>
    </citation>
    <scope>NUCLEOTIDE SEQUENCE [LARGE SCALE GENOMIC DNA]</scope>
    <source>
        <strain evidence="4 5">LE124</strain>
    </source>
</reference>
<dbReference type="SMART" id="SM00448">
    <property type="entry name" value="REC"/>
    <property type="match status" value="1"/>
</dbReference>
<dbReference type="Gene3D" id="3.40.50.2300">
    <property type="match status" value="1"/>
</dbReference>
<dbReference type="GO" id="GO:0000160">
    <property type="term" value="P:phosphorelay signal transduction system"/>
    <property type="evidence" value="ECO:0007669"/>
    <property type="project" value="InterPro"/>
</dbReference>
<comment type="caution">
    <text evidence="4">The sequence shown here is derived from an EMBL/GenBank/DDBJ whole genome shotgun (WGS) entry which is preliminary data.</text>
</comment>
<dbReference type="SUPFAM" id="SSF52172">
    <property type="entry name" value="CheY-like"/>
    <property type="match status" value="1"/>
</dbReference>
<dbReference type="Proteomes" id="UP000015527">
    <property type="component" value="Unassembled WGS sequence"/>
</dbReference>
<dbReference type="InterPro" id="IPR011006">
    <property type="entry name" value="CheY-like_superfamily"/>
</dbReference>
<dbReference type="eggNOG" id="COG0784">
    <property type="taxonomic scope" value="Bacteria"/>
</dbReference>
<evidence type="ECO:0000313" key="5">
    <source>
        <dbReference type="Proteomes" id="UP000015527"/>
    </source>
</evidence>
<dbReference type="EMBL" id="ATHL01000151">
    <property type="protein sequence ID" value="EQB08025.1"/>
    <property type="molecule type" value="Genomic_DNA"/>
</dbReference>
<dbReference type="AlphaFoldDB" id="T0I8L8"/>
<protein>
    <recommendedName>
        <fullName evidence="3">Response regulatory domain-containing protein</fullName>
    </recommendedName>
</protein>
<proteinExistence type="predicted"/>
<dbReference type="RefSeq" id="WP_021236092.1">
    <property type="nucleotide sequence ID" value="NZ_ATHL01000151.1"/>
</dbReference>
<sequence>MKRRVLLVEDEDLIRLVGADALEEAGYEVIDAANAEAALEILNSASEFNVLFTDIKMPGSMDGIALARFVHERWPDIKILITSGDTWPPKDLIPEDGRFLPKPYRIERLQGEVDDLLG</sequence>
<dbReference type="PROSITE" id="PS50110">
    <property type="entry name" value="RESPONSE_REGULATORY"/>
    <property type="match status" value="1"/>
</dbReference>
<name>T0I8L8_9SPHN</name>
<evidence type="ECO:0000256" key="2">
    <source>
        <dbReference type="PROSITE-ProRule" id="PRU00169"/>
    </source>
</evidence>
<feature type="modified residue" description="4-aspartylphosphate" evidence="2">
    <location>
        <position position="54"/>
    </location>
</feature>
<dbReference type="InterPro" id="IPR001789">
    <property type="entry name" value="Sig_transdc_resp-reg_receiver"/>
</dbReference>
<evidence type="ECO:0000313" key="4">
    <source>
        <dbReference type="EMBL" id="EQB08025.1"/>
    </source>
</evidence>
<dbReference type="PANTHER" id="PTHR44591:SF21">
    <property type="entry name" value="TWO-COMPONENT RESPONSE REGULATOR"/>
    <property type="match status" value="1"/>
</dbReference>
<dbReference type="PANTHER" id="PTHR44591">
    <property type="entry name" value="STRESS RESPONSE REGULATOR PROTEIN 1"/>
    <property type="match status" value="1"/>
</dbReference>
<evidence type="ECO:0000259" key="3">
    <source>
        <dbReference type="PROSITE" id="PS50110"/>
    </source>
</evidence>
<dbReference type="PATRIC" id="fig|1096930.3.peg.4353"/>
<keyword evidence="5" id="KW-1185">Reference proteome</keyword>
<dbReference type="InterPro" id="IPR050595">
    <property type="entry name" value="Bact_response_regulator"/>
</dbReference>
<feature type="domain" description="Response regulatory" evidence="3">
    <location>
        <begin position="4"/>
        <end position="117"/>
    </location>
</feature>
<keyword evidence="1 2" id="KW-0597">Phosphoprotein</keyword>
<accession>T0I8L8</accession>
<gene>
    <name evidence="4" type="ORF">L284_22135</name>
</gene>
<dbReference type="OrthoDB" id="9784719at2"/>
<evidence type="ECO:0000256" key="1">
    <source>
        <dbReference type="ARBA" id="ARBA00022553"/>
    </source>
</evidence>